<dbReference type="InterPro" id="IPR036812">
    <property type="entry name" value="NAD(P)_OxRdtase_dom_sf"/>
</dbReference>
<dbReference type="PANTHER" id="PTHR43364">
    <property type="entry name" value="NADH-SPECIFIC METHYLGLYOXAL REDUCTASE-RELATED"/>
    <property type="match status" value="1"/>
</dbReference>
<dbReference type="EMBL" id="JTJZ01000015">
    <property type="protein sequence ID" value="KHS53498.1"/>
    <property type="molecule type" value="Genomic_DNA"/>
</dbReference>
<keyword evidence="3" id="KW-1185">Reference proteome</keyword>
<gene>
    <name evidence="2" type="ORF">AE0388_0986</name>
</gene>
<proteinExistence type="predicted"/>
<dbReference type="STRING" id="1703.BLSMQ_2095"/>
<dbReference type="AlphaFoldDB" id="A0A0B9A459"/>
<evidence type="ECO:0000313" key="3">
    <source>
        <dbReference type="Proteomes" id="UP000031488"/>
    </source>
</evidence>
<dbReference type="Gene3D" id="3.20.20.100">
    <property type="entry name" value="NADP-dependent oxidoreductase domain"/>
    <property type="match status" value="1"/>
</dbReference>
<evidence type="ECO:0000313" key="2">
    <source>
        <dbReference type="EMBL" id="KHS53498.1"/>
    </source>
</evidence>
<reference evidence="2 3" key="1">
    <citation type="submission" date="2014-11" db="EMBL/GenBank/DDBJ databases">
        <title>Draft Genome Sequence of Brevibacterium linens AE038-8.</title>
        <authorList>
            <person name="Maizel D."/>
            <person name="Utturkar S.M."/>
            <person name="Brown S.D."/>
            <person name="Ferrero M."/>
            <person name="Rosen B.P."/>
        </authorList>
    </citation>
    <scope>NUCLEOTIDE SEQUENCE [LARGE SCALE GENOMIC DNA]</scope>
    <source>
        <strain evidence="2 3">AE038-8</strain>
    </source>
</reference>
<dbReference type="SUPFAM" id="SSF51430">
    <property type="entry name" value="NAD(P)-linked oxidoreductase"/>
    <property type="match status" value="1"/>
</dbReference>
<evidence type="ECO:0000259" key="1">
    <source>
        <dbReference type="Pfam" id="PF00248"/>
    </source>
</evidence>
<organism evidence="2 3">
    <name type="scientific">Brevibacterium linens</name>
    <dbReference type="NCBI Taxonomy" id="1703"/>
    <lineage>
        <taxon>Bacteria</taxon>
        <taxon>Bacillati</taxon>
        <taxon>Actinomycetota</taxon>
        <taxon>Actinomycetes</taxon>
        <taxon>Micrococcales</taxon>
        <taxon>Brevibacteriaceae</taxon>
        <taxon>Brevibacterium</taxon>
    </lineage>
</organism>
<dbReference type="InterPro" id="IPR050523">
    <property type="entry name" value="AKR_Detox_Biosynth"/>
</dbReference>
<dbReference type="RefSeq" id="WP_039207598.1">
    <property type="nucleotide sequence ID" value="NZ_JTJZ01000015.1"/>
</dbReference>
<dbReference type="Proteomes" id="UP000031488">
    <property type="component" value="Unassembled WGS sequence"/>
</dbReference>
<dbReference type="Pfam" id="PF00248">
    <property type="entry name" value="Aldo_ket_red"/>
    <property type="match status" value="1"/>
</dbReference>
<protein>
    <submittedName>
        <fullName evidence="2">NADP-dependent oxidoreductase domain containing protein</fullName>
    </submittedName>
</protein>
<accession>A0A0B9A459</accession>
<comment type="caution">
    <text evidence="2">The sequence shown here is derived from an EMBL/GenBank/DDBJ whole genome shotgun (WGS) entry which is preliminary data.</text>
</comment>
<sequence>MKHQRLGTTGLEVSDVGLGTFEWGHRVDDQVAQRLVDEYKDAGGNLIELPSSATISAEVLGQLRLPEEILLLARVGVSMSEPDHIEVGLGRSRILSQVDTLLRTVGRDHLDVLVLDVFDAEVDRAETASAIETLLTLGKIRYVGVSHHTGWQLAEMRGAGIPVACAVAEYSLLNREAEAELVPAADYAGVALIAGAGLGRGVLTDKYRNATPQDSRLAGELSEYAGAYLDERSNRVLAGVRRAATALGVSTLDIALAFNRQHGIASTLVSPRTPAQLAEVTGSEVELADEIAEVLDQISWSPSA</sequence>
<feature type="domain" description="NADP-dependent oxidoreductase" evidence="1">
    <location>
        <begin position="16"/>
        <end position="298"/>
    </location>
</feature>
<dbReference type="OrthoDB" id="9768793at2"/>
<dbReference type="InterPro" id="IPR023210">
    <property type="entry name" value="NADP_OxRdtase_dom"/>
</dbReference>
<name>A0A0B9A459_BRELN</name>
<dbReference type="GO" id="GO:0005829">
    <property type="term" value="C:cytosol"/>
    <property type="evidence" value="ECO:0007669"/>
    <property type="project" value="TreeGrafter"/>
</dbReference>
<dbReference type="PANTHER" id="PTHR43364:SF18">
    <property type="entry name" value="OXIDOREDUCTASE"/>
    <property type="match status" value="1"/>
</dbReference>
<dbReference type="PATRIC" id="fig|1703.6.peg.872"/>